<dbReference type="GO" id="GO:0046872">
    <property type="term" value="F:metal ion binding"/>
    <property type="evidence" value="ECO:0007669"/>
    <property type="project" value="UniProtKB-UniRule"/>
</dbReference>
<keyword evidence="5 6" id="KW-0408">Iron</keyword>
<keyword evidence="3 6" id="KW-0349">Heme</keyword>
<dbReference type="InterPro" id="IPR009050">
    <property type="entry name" value="Globin-like_sf"/>
</dbReference>
<dbReference type="PIRSF" id="PIRSF002030">
    <property type="entry name" value="Globin_Protozoa/Cyanobacteria"/>
    <property type="match status" value="1"/>
</dbReference>
<dbReference type="Gene3D" id="1.10.490.10">
    <property type="entry name" value="Globins"/>
    <property type="match status" value="1"/>
</dbReference>
<dbReference type="KEGG" id="bmh:BMWSH_2820"/>
<dbReference type="GO" id="GO:0005344">
    <property type="term" value="F:oxygen carrier activity"/>
    <property type="evidence" value="ECO:0007669"/>
    <property type="project" value="UniProtKB-UniRule"/>
</dbReference>
<dbReference type="SUPFAM" id="SSF46458">
    <property type="entry name" value="Globin-like"/>
    <property type="match status" value="1"/>
</dbReference>
<evidence type="ECO:0000313" key="9">
    <source>
        <dbReference type="EMBL" id="AEN89702.1"/>
    </source>
</evidence>
<evidence type="ECO:0000256" key="5">
    <source>
        <dbReference type="ARBA" id="ARBA00023004"/>
    </source>
</evidence>
<evidence type="ECO:0000256" key="7">
    <source>
        <dbReference type="PIRSR" id="PIRSR002030-1"/>
    </source>
</evidence>
<dbReference type="InterPro" id="IPR001486">
    <property type="entry name" value="Hemoglobin_trunc"/>
</dbReference>
<name>A0A8D3X263_PRIMW</name>
<evidence type="ECO:0000313" key="10">
    <source>
        <dbReference type="Proteomes" id="UP000001283"/>
    </source>
</evidence>
<keyword evidence="4 6" id="KW-0479">Metal-binding</keyword>
<feature type="binding site" description="proximal binding residue" evidence="7">
    <location>
        <position position="82"/>
    </location>
    <ligand>
        <name>heme</name>
        <dbReference type="ChEBI" id="CHEBI:30413"/>
    </ligand>
    <ligandPart>
        <name>Fe</name>
        <dbReference type="ChEBI" id="CHEBI:18248"/>
    </ligandPart>
</feature>
<sequence length="130" mass="14706">MGKGTKGGIGLEQTLYEKVGGQEAIEKVVDYFYSELVLKDETVSHFFEHTDMDKQRRHQAKFISFALGGPNQYSGKSMAKAHANMNIQPEHFNAIAKHLHDALAHFNVEEPDIDQALSKVESLRNDIQYK</sequence>
<dbReference type="CDD" id="cd00454">
    <property type="entry name" value="TrHb1_N"/>
    <property type="match status" value="1"/>
</dbReference>
<dbReference type="InterPro" id="IPR016339">
    <property type="entry name" value="Hemoglobin_trunc_I"/>
</dbReference>
<dbReference type="InterPro" id="IPR012292">
    <property type="entry name" value="Globin/Proto"/>
</dbReference>
<proteinExistence type="inferred from homology"/>
<dbReference type="AlphaFoldDB" id="A0A8D3X263"/>
<keyword evidence="2 6" id="KW-0813">Transport</keyword>
<dbReference type="Pfam" id="PF01152">
    <property type="entry name" value="Bac_globin"/>
    <property type="match status" value="1"/>
</dbReference>
<dbReference type="Proteomes" id="UP000001283">
    <property type="component" value="Chromosome"/>
</dbReference>
<gene>
    <name evidence="9" type="ORF">BMWSH_2820</name>
</gene>
<evidence type="ECO:0000256" key="4">
    <source>
        <dbReference type="ARBA" id="ARBA00022723"/>
    </source>
</evidence>
<evidence type="ECO:0000256" key="6">
    <source>
        <dbReference type="PIRNR" id="PIRNR002030"/>
    </source>
</evidence>
<evidence type="ECO:0000256" key="1">
    <source>
        <dbReference type="ARBA" id="ARBA00009660"/>
    </source>
</evidence>
<feature type="binding site" description="distal binding residue" evidence="8">
    <location>
        <position position="82"/>
    </location>
    <ligand>
        <name>heme</name>
        <dbReference type="ChEBI" id="CHEBI:30413"/>
    </ligand>
    <ligandPart>
        <name>Fe</name>
        <dbReference type="ChEBI" id="CHEBI:18248"/>
    </ligandPart>
</feature>
<organism evidence="9 10">
    <name type="scientific">Priestia megaterium (strain WSH-002)</name>
    <name type="common">Bacillus megaterium</name>
    <dbReference type="NCBI Taxonomy" id="1006007"/>
    <lineage>
        <taxon>Bacteria</taxon>
        <taxon>Bacillati</taxon>
        <taxon>Bacillota</taxon>
        <taxon>Bacilli</taxon>
        <taxon>Bacillales</taxon>
        <taxon>Bacillaceae</taxon>
        <taxon>Priestia</taxon>
    </lineage>
</organism>
<reference evidence="9 10" key="1">
    <citation type="journal article" date="2011" name="J. Bacteriol.">
        <title>Complete genome sequence of the industrial strain Bacillus megaterium WSH-002.</title>
        <authorList>
            <person name="Liu L."/>
            <person name="Li Y."/>
            <person name="Zhang J."/>
            <person name="Zou W."/>
            <person name="Zhou Z."/>
            <person name="Liu J."/>
            <person name="Li X."/>
            <person name="Wang L."/>
            <person name="Chen J."/>
        </authorList>
    </citation>
    <scope>NUCLEOTIDE SEQUENCE [LARGE SCALE GENOMIC DNA]</scope>
    <source>
        <strain evidence="9 10">WSH-002</strain>
    </source>
</reference>
<evidence type="ECO:0000256" key="2">
    <source>
        <dbReference type="ARBA" id="ARBA00022448"/>
    </source>
</evidence>
<dbReference type="GO" id="GO:0020037">
    <property type="term" value="F:heme binding"/>
    <property type="evidence" value="ECO:0007669"/>
    <property type="project" value="InterPro"/>
</dbReference>
<evidence type="ECO:0000256" key="8">
    <source>
        <dbReference type="PIRSR" id="PIRSR601486-1"/>
    </source>
</evidence>
<dbReference type="EMBL" id="CP003017">
    <property type="protein sequence ID" value="AEN89702.1"/>
    <property type="molecule type" value="Genomic_DNA"/>
</dbReference>
<keyword evidence="6" id="KW-0561">Oxygen transport</keyword>
<evidence type="ECO:0000256" key="3">
    <source>
        <dbReference type="ARBA" id="ARBA00022617"/>
    </source>
</evidence>
<feature type="binding site" description="distal binding residue" evidence="8">
    <location>
        <position position="58"/>
    </location>
    <ligand>
        <name>heme</name>
        <dbReference type="ChEBI" id="CHEBI:30413"/>
    </ligand>
    <ligandPart>
        <name>Fe</name>
        <dbReference type="ChEBI" id="CHEBI:18248"/>
    </ligandPart>
</feature>
<protein>
    <recommendedName>
        <fullName evidence="6">Group 1 truncated hemoglobin</fullName>
    </recommendedName>
</protein>
<dbReference type="GO" id="GO:0019825">
    <property type="term" value="F:oxygen binding"/>
    <property type="evidence" value="ECO:0007669"/>
    <property type="project" value="InterPro"/>
</dbReference>
<comment type="similarity">
    <text evidence="1 6">Belongs to the truncated hemoglobin family. Group I subfamily.</text>
</comment>
<accession>A0A8D3X263</accession>
<comment type="cofactor">
    <cofactor evidence="7">
        <name>heme</name>
        <dbReference type="ChEBI" id="CHEBI:30413"/>
    </cofactor>
    <text evidence="7">Binds 1 heme group per subunit.</text>
</comment>